<dbReference type="InterPro" id="IPR050493">
    <property type="entry name" value="FAD-dep_Monooxygenase_BioMet"/>
</dbReference>
<reference evidence="4 5" key="1">
    <citation type="submission" date="2018-08" db="EMBL/GenBank/DDBJ databases">
        <title>Erythrobacter zhengii sp.nov., a bacterium isolated from deep-sea sediment.</title>
        <authorList>
            <person name="Fang C."/>
            <person name="Wu Y.-H."/>
            <person name="Sun C."/>
            <person name="Wang H."/>
            <person name="Cheng H."/>
            <person name="Meng F.-X."/>
            <person name="Wang C.-S."/>
            <person name="Xu X.-W."/>
        </authorList>
    </citation>
    <scope>NUCLEOTIDE SEQUENCE [LARGE SCALE GENOMIC DNA]</scope>
    <source>
        <strain evidence="4 5">V18</strain>
    </source>
</reference>
<keyword evidence="1" id="KW-0560">Oxidoreductase</keyword>
<evidence type="ECO:0000256" key="2">
    <source>
        <dbReference type="ARBA" id="ARBA00023033"/>
    </source>
</evidence>
<evidence type="ECO:0000259" key="3">
    <source>
        <dbReference type="Pfam" id="PF01494"/>
    </source>
</evidence>
<dbReference type="GO" id="GO:0004497">
    <property type="term" value="F:monooxygenase activity"/>
    <property type="evidence" value="ECO:0007669"/>
    <property type="project" value="UniProtKB-KW"/>
</dbReference>
<sequence>MRPLEIAIVGCGISGLAAALLLHRQGHQITLYERFEAPRPVGSGLMIQPIGLAVLEALGLAERAVQKGAPVDKLLGLNTEGEPVLEAEYRHLTMPGAFGLGIHRASLFGILYEAVGSAGIAVATGHDVEGSAPDGDKRRLAFADGTTSPPHDLVIDAAGLGSQLVPKPPHYLPYGALWATIDWPATGPFRPRLLEQRYARAEQMVGLLSVGEGRAAFFWSLKGERFEQWQDRGLAAWRDEVCALWPECKHLVGQFTDPAQLTFARYAHRTTKEPVGERIVHIGDAWHAASPQLGQGANMALLDAYGLAMALGQSDDVAIALSRFLSLRAGHVKLYQWLTRWFTPPFQSDSPWPAIFRDHFMAPGSRIAPGPRLKAITLAGLAGAPLQKLGLAAPDYDSLSALSSDSASSTWARASSVPQS</sequence>
<protein>
    <submittedName>
        <fullName evidence="4">FAD-dependent monooxygenase</fullName>
    </submittedName>
</protein>
<evidence type="ECO:0000313" key="4">
    <source>
        <dbReference type="EMBL" id="RIV89417.1"/>
    </source>
</evidence>
<keyword evidence="5" id="KW-1185">Reference proteome</keyword>
<keyword evidence="2 4" id="KW-0503">Monooxygenase</keyword>
<proteinExistence type="predicted"/>
<dbReference type="Gene3D" id="3.50.50.60">
    <property type="entry name" value="FAD/NAD(P)-binding domain"/>
    <property type="match status" value="1"/>
</dbReference>
<dbReference type="GO" id="GO:0071949">
    <property type="term" value="F:FAD binding"/>
    <property type="evidence" value="ECO:0007669"/>
    <property type="project" value="InterPro"/>
</dbReference>
<comment type="caution">
    <text evidence="4">The sequence shown here is derived from an EMBL/GenBank/DDBJ whole genome shotgun (WGS) entry which is preliminary data.</text>
</comment>
<dbReference type="OrthoDB" id="5499180at2"/>
<dbReference type="PANTHER" id="PTHR13789">
    <property type="entry name" value="MONOOXYGENASE"/>
    <property type="match status" value="1"/>
</dbReference>
<evidence type="ECO:0000313" key="5">
    <source>
        <dbReference type="Proteomes" id="UP000286576"/>
    </source>
</evidence>
<gene>
    <name evidence="4" type="ORF">D2V07_03640</name>
</gene>
<dbReference type="EMBL" id="QXFL01000001">
    <property type="protein sequence ID" value="RIV89417.1"/>
    <property type="molecule type" value="Genomic_DNA"/>
</dbReference>
<dbReference type="Pfam" id="PF01494">
    <property type="entry name" value="FAD_binding_3"/>
    <property type="match status" value="1"/>
</dbReference>
<accession>A0A418NXS7</accession>
<dbReference type="InterPro" id="IPR002938">
    <property type="entry name" value="FAD-bd"/>
</dbReference>
<dbReference type="InterPro" id="IPR036188">
    <property type="entry name" value="FAD/NAD-bd_sf"/>
</dbReference>
<feature type="domain" description="FAD-binding" evidence="3">
    <location>
        <begin position="5"/>
        <end position="312"/>
    </location>
</feature>
<dbReference type="AlphaFoldDB" id="A0A418NXS7"/>
<dbReference type="PRINTS" id="PR00420">
    <property type="entry name" value="RNGMNOXGNASE"/>
</dbReference>
<evidence type="ECO:0000256" key="1">
    <source>
        <dbReference type="ARBA" id="ARBA00023002"/>
    </source>
</evidence>
<name>A0A418NXS7_9SPHN</name>
<dbReference type="SUPFAM" id="SSF51905">
    <property type="entry name" value="FAD/NAD(P)-binding domain"/>
    <property type="match status" value="1"/>
</dbReference>
<dbReference type="PANTHER" id="PTHR13789:SF309">
    <property type="entry name" value="PUTATIVE (AFU_ORTHOLOGUE AFUA_6G14510)-RELATED"/>
    <property type="match status" value="1"/>
</dbReference>
<organism evidence="4 5">
    <name type="scientific">Aurantiacibacter zhengii</name>
    <dbReference type="NCBI Taxonomy" id="2307003"/>
    <lineage>
        <taxon>Bacteria</taxon>
        <taxon>Pseudomonadati</taxon>
        <taxon>Pseudomonadota</taxon>
        <taxon>Alphaproteobacteria</taxon>
        <taxon>Sphingomonadales</taxon>
        <taxon>Erythrobacteraceae</taxon>
        <taxon>Aurantiacibacter</taxon>
    </lineage>
</organism>
<dbReference type="Proteomes" id="UP000286576">
    <property type="component" value="Unassembled WGS sequence"/>
</dbReference>